<dbReference type="NCBIfam" id="NF033516">
    <property type="entry name" value="transpos_IS3"/>
    <property type="match status" value="1"/>
</dbReference>
<dbReference type="STRING" id="1235794.C811_00744"/>
<dbReference type="InterPro" id="IPR036397">
    <property type="entry name" value="RNaseH_sf"/>
</dbReference>
<dbReference type="Pfam" id="PF13276">
    <property type="entry name" value="HTH_21"/>
    <property type="match status" value="1"/>
</dbReference>
<comment type="caution">
    <text evidence="4">The sequence shown here is derived from an EMBL/GenBank/DDBJ whole genome shotgun (WGS) entry which is preliminary data.</text>
</comment>
<evidence type="ECO:0000313" key="5">
    <source>
        <dbReference type="Proteomes" id="UP000014204"/>
    </source>
</evidence>
<comment type="function">
    <text evidence="1">Involved in the transposition of the insertion sequence.</text>
</comment>
<dbReference type="GO" id="GO:0015074">
    <property type="term" value="P:DNA integration"/>
    <property type="evidence" value="ECO:0007669"/>
    <property type="project" value="InterPro"/>
</dbReference>
<proteinExistence type="predicted"/>
<dbReference type="Pfam" id="PF13333">
    <property type="entry name" value="rve_2"/>
    <property type="match status" value="1"/>
</dbReference>
<dbReference type="Gene3D" id="3.30.420.10">
    <property type="entry name" value="Ribonuclease H-like superfamily/Ribonuclease H"/>
    <property type="match status" value="1"/>
</dbReference>
<dbReference type="SUPFAM" id="SSF53098">
    <property type="entry name" value="Ribonuclease H-like"/>
    <property type="match status" value="1"/>
</dbReference>
<dbReference type="PATRIC" id="fig|1235794.3.peg.727"/>
<protein>
    <recommendedName>
        <fullName evidence="3">Integrase catalytic domain-containing protein</fullName>
    </recommendedName>
</protein>
<feature type="compositionally biased region" description="Low complexity" evidence="2">
    <location>
        <begin position="75"/>
        <end position="93"/>
    </location>
</feature>
<evidence type="ECO:0000313" key="4">
    <source>
        <dbReference type="EMBL" id="EOS51345.1"/>
    </source>
</evidence>
<evidence type="ECO:0000256" key="1">
    <source>
        <dbReference type="ARBA" id="ARBA00002286"/>
    </source>
</evidence>
<dbReference type="Pfam" id="PF00665">
    <property type="entry name" value="rve"/>
    <property type="match status" value="1"/>
</dbReference>
<dbReference type="InterPro" id="IPR025948">
    <property type="entry name" value="HTH-like_dom"/>
</dbReference>
<dbReference type="eggNOG" id="COG2801">
    <property type="taxonomic scope" value="Bacteria"/>
</dbReference>
<reference evidence="4 5" key="1">
    <citation type="submission" date="2013-04" db="EMBL/GenBank/DDBJ databases">
        <title>The Genome Sequence of Enterorhabdus caecimuris B7.</title>
        <authorList>
            <consortium name="The Broad Institute Genomics Platform"/>
            <consortium name="The Broad Institute Genome Sequencing Center for Infectious Disease"/>
            <person name="Earl A."/>
            <person name="Xavier R."/>
            <person name="Elson C."/>
            <person name="Duck W."/>
            <person name="Walker B."/>
            <person name="Young S."/>
            <person name="Zeng Q."/>
            <person name="Gargeya S."/>
            <person name="Fitzgerald M."/>
            <person name="Haas B."/>
            <person name="Abouelleil A."/>
            <person name="Allen A.W."/>
            <person name="Alvarado L."/>
            <person name="Arachchi H.M."/>
            <person name="Berlin A.M."/>
            <person name="Chapman S.B."/>
            <person name="Gainer-Dewar J."/>
            <person name="Goldberg J."/>
            <person name="Griggs A."/>
            <person name="Gujja S."/>
            <person name="Hansen M."/>
            <person name="Howarth C."/>
            <person name="Imamovic A."/>
            <person name="Ireland A."/>
            <person name="Larimer J."/>
            <person name="McCowan C."/>
            <person name="Murphy C."/>
            <person name="Pearson M."/>
            <person name="Poon T.W."/>
            <person name="Priest M."/>
            <person name="Roberts A."/>
            <person name="Saif S."/>
            <person name="Shea T."/>
            <person name="Sisk P."/>
            <person name="Sykes S."/>
            <person name="Wortman J."/>
            <person name="Nusbaum C."/>
            <person name="Birren B."/>
        </authorList>
    </citation>
    <scope>NUCLEOTIDE SEQUENCE [LARGE SCALE GENOMIC DNA]</scope>
    <source>
        <strain evidence="4 5">B7</strain>
    </source>
</reference>
<dbReference type="AlphaFoldDB" id="R9KY93"/>
<name>R9KY93_9ACTN</name>
<dbReference type="HOGENOM" id="CLU_027402_27_5_11"/>
<feature type="region of interest" description="Disordered" evidence="2">
    <location>
        <begin position="75"/>
        <end position="99"/>
    </location>
</feature>
<gene>
    <name evidence="4" type="ORF">C811_00744</name>
</gene>
<feature type="domain" description="Integrase catalytic" evidence="3">
    <location>
        <begin position="262"/>
        <end position="426"/>
    </location>
</feature>
<dbReference type="InterPro" id="IPR012337">
    <property type="entry name" value="RNaseH-like_sf"/>
</dbReference>
<accession>R9KY93</accession>
<dbReference type="PANTHER" id="PTHR46889:SF4">
    <property type="entry name" value="TRANSPOSASE INSO FOR INSERTION SEQUENCE ELEMENT IS911B-RELATED"/>
    <property type="match status" value="1"/>
</dbReference>
<evidence type="ECO:0000259" key="3">
    <source>
        <dbReference type="PROSITE" id="PS50994"/>
    </source>
</evidence>
<organism evidence="4 5">
    <name type="scientific">Adlercreutzia caecimuris B7</name>
    <dbReference type="NCBI Taxonomy" id="1235794"/>
    <lineage>
        <taxon>Bacteria</taxon>
        <taxon>Bacillati</taxon>
        <taxon>Actinomycetota</taxon>
        <taxon>Coriobacteriia</taxon>
        <taxon>Eggerthellales</taxon>
        <taxon>Eggerthellaceae</taxon>
        <taxon>Adlercreutzia</taxon>
    </lineage>
</organism>
<dbReference type="PROSITE" id="PS50994">
    <property type="entry name" value="INTEGRASE"/>
    <property type="match status" value="1"/>
</dbReference>
<dbReference type="EMBL" id="ASSY01000007">
    <property type="protein sequence ID" value="EOS51345.1"/>
    <property type="molecule type" value="Genomic_DNA"/>
</dbReference>
<dbReference type="PANTHER" id="PTHR46889">
    <property type="entry name" value="TRANSPOSASE INSF FOR INSERTION SEQUENCE IS3B-RELATED"/>
    <property type="match status" value="1"/>
</dbReference>
<dbReference type="OrthoDB" id="3173629at2"/>
<evidence type="ECO:0000256" key="2">
    <source>
        <dbReference type="SAM" id="MobiDB-lite"/>
    </source>
</evidence>
<dbReference type="Proteomes" id="UP000014204">
    <property type="component" value="Unassembled WGS sequence"/>
</dbReference>
<keyword evidence="5" id="KW-1185">Reference proteome</keyword>
<dbReference type="InterPro" id="IPR001584">
    <property type="entry name" value="Integrase_cat-core"/>
</dbReference>
<dbReference type="GO" id="GO:0003676">
    <property type="term" value="F:nucleic acid binding"/>
    <property type="evidence" value="ECO:0007669"/>
    <property type="project" value="InterPro"/>
</dbReference>
<sequence length="429" mass="47616">MHIDDFSAVLGRCGQKLGPASVREGVRMYDRDTIELALLALEEGMTQVEAAELCGASRGAVQRWGRGLLPHARWRASGSAARPPRGAARMAPPDAEEDPLDEAERAAYEAAMNENMLLRAVLDDLKGAGSHPGSISNRRKCELGERLRAATGLPLREITAFLRISRSSYEYHRARLGRPDKYAGLRARVRELFDEGSRAWGYRTIWARLRREDVRVSEKVVRRLMREEGLSAAYNRRRRRGWSSYEGEVSAAPPNLVARDFSAAAPDELWVTDITEFRIPAGKAYLSAVVDCFDGRPAGWRIGASPTADLANGSLEDALAGRRPGARTVVHSDRGGHYRWPGWIALCEGAGLVRSMSAKGCSPDNAACEGFFGRLKNEFFHYRDWEGVSLAEFSGRLDAYLRYYCSGRIKRSLGWLSPDEYRASLGYAA</sequence>
<dbReference type="InterPro" id="IPR050900">
    <property type="entry name" value="Transposase_IS3/IS150/IS904"/>
</dbReference>
<dbReference type="InterPro" id="IPR048020">
    <property type="entry name" value="Transpos_IS3"/>
</dbReference>